<proteinExistence type="predicted"/>
<comment type="caution">
    <text evidence="1">The sequence shown here is derived from an EMBL/GenBank/DDBJ whole genome shotgun (WGS) entry which is preliminary data.</text>
</comment>
<protein>
    <submittedName>
        <fullName evidence="1">Uncharacterized protein</fullName>
    </submittedName>
</protein>
<reference evidence="1 2" key="1">
    <citation type="journal article" date="2023" name="Mol. Biol. Evol.">
        <title>Genomics of Secondarily Temperate Adaptation in the Only Non-Antarctic Icefish.</title>
        <authorList>
            <person name="Rivera-Colon A.G."/>
            <person name="Rayamajhi N."/>
            <person name="Minhas B.F."/>
            <person name="Madrigal G."/>
            <person name="Bilyk K.T."/>
            <person name="Yoon V."/>
            <person name="Hune M."/>
            <person name="Gregory S."/>
            <person name="Cheng C.H.C."/>
            <person name="Catchen J.M."/>
        </authorList>
    </citation>
    <scope>NUCLEOTIDE SEQUENCE [LARGE SCALE GENOMIC DNA]</scope>
    <source>
        <strain evidence="1">JC2023a</strain>
    </source>
</reference>
<organism evidence="1 2">
    <name type="scientific">Champsocephalus esox</name>
    <name type="common">pike icefish</name>
    <dbReference type="NCBI Taxonomy" id="159716"/>
    <lineage>
        <taxon>Eukaryota</taxon>
        <taxon>Metazoa</taxon>
        <taxon>Chordata</taxon>
        <taxon>Craniata</taxon>
        <taxon>Vertebrata</taxon>
        <taxon>Euteleostomi</taxon>
        <taxon>Actinopterygii</taxon>
        <taxon>Neopterygii</taxon>
        <taxon>Teleostei</taxon>
        <taxon>Neoteleostei</taxon>
        <taxon>Acanthomorphata</taxon>
        <taxon>Eupercaria</taxon>
        <taxon>Perciformes</taxon>
        <taxon>Notothenioidei</taxon>
        <taxon>Channichthyidae</taxon>
        <taxon>Champsocephalus</taxon>
    </lineage>
</organism>
<accession>A0AAN8GFA6</accession>
<evidence type="ECO:0000313" key="1">
    <source>
        <dbReference type="EMBL" id="KAK5878149.1"/>
    </source>
</evidence>
<sequence length="100" mass="11637">MICYSEVFWCSCRRDTWKNVTIAFLSPDLGTSYQPTERNIHNIWIILPVPCRFLQQEMTKSQVHLLNICPPPQEILHNPTTLPISSRRSRRPAICPHSCC</sequence>
<evidence type="ECO:0000313" key="2">
    <source>
        <dbReference type="Proteomes" id="UP001335648"/>
    </source>
</evidence>
<dbReference type="AlphaFoldDB" id="A0AAN8GFA6"/>
<dbReference type="EMBL" id="JAULUE010002066">
    <property type="protein sequence ID" value="KAK5878149.1"/>
    <property type="molecule type" value="Genomic_DNA"/>
</dbReference>
<dbReference type="Proteomes" id="UP001335648">
    <property type="component" value="Unassembled WGS sequence"/>
</dbReference>
<name>A0AAN8GFA6_9TELE</name>
<gene>
    <name evidence="1" type="ORF">CesoFtcFv8_025585</name>
</gene>
<keyword evidence="2" id="KW-1185">Reference proteome</keyword>